<protein>
    <submittedName>
        <fullName evidence="6">Radical SAM protein</fullName>
    </submittedName>
</protein>
<evidence type="ECO:0000256" key="1">
    <source>
        <dbReference type="ARBA" id="ARBA00022691"/>
    </source>
</evidence>
<dbReference type="SFLD" id="SFLDG01067">
    <property type="entry name" value="SPASM/twitch_domain_containing"/>
    <property type="match status" value="1"/>
</dbReference>
<keyword evidence="4" id="KW-0411">Iron-sulfur</keyword>
<dbReference type="Pfam" id="PF23545">
    <property type="entry name" value="Zn_ribbon_HMPTM"/>
    <property type="match status" value="1"/>
</dbReference>
<dbReference type="SFLD" id="SFLDG01100">
    <property type="entry name" value="methyltransferase_(Class_D)"/>
    <property type="match status" value="1"/>
</dbReference>
<dbReference type="AlphaFoldDB" id="A0A8T3VX92"/>
<dbReference type="InterPro" id="IPR013785">
    <property type="entry name" value="Aldolase_TIM"/>
</dbReference>
<reference evidence="6" key="1">
    <citation type="submission" date="2019-04" db="EMBL/GenBank/DDBJ databases">
        <title>Evolution of Biomass-Degrading Anaerobic Consortia Revealed by Metagenomics.</title>
        <authorList>
            <person name="Peng X."/>
        </authorList>
    </citation>
    <scope>NUCLEOTIDE SEQUENCE</scope>
    <source>
        <strain evidence="6">SIG14</strain>
    </source>
</reference>
<comment type="caution">
    <text evidence="6">The sequence shown here is derived from an EMBL/GenBank/DDBJ whole genome shotgun (WGS) entry which is preliminary data.</text>
</comment>
<organism evidence="6 7">
    <name type="scientific">Methanobrevibacter olleyae</name>
    <dbReference type="NCBI Taxonomy" id="294671"/>
    <lineage>
        <taxon>Archaea</taxon>
        <taxon>Methanobacteriati</taxon>
        <taxon>Methanobacteriota</taxon>
        <taxon>Methanomada group</taxon>
        <taxon>Methanobacteria</taxon>
        <taxon>Methanobacteriales</taxon>
        <taxon>Methanobacteriaceae</taxon>
        <taxon>Methanobrevibacter</taxon>
    </lineage>
</organism>
<keyword evidence="3" id="KW-0408">Iron</keyword>
<dbReference type="PROSITE" id="PS51918">
    <property type="entry name" value="RADICAL_SAM"/>
    <property type="match status" value="1"/>
</dbReference>
<accession>A0A8T3VX92</accession>
<name>A0A8T3VX92_METOL</name>
<gene>
    <name evidence="6" type="ORF">E7Z75_05650</name>
</gene>
<dbReference type="SUPFAM" id="SSF102114">
    <property type="entry name" value="Radical SAM enzymes"/>
    <property type="match status" value="1"/>
</dbReference>
<dbReference type="EMBL" id="SUTG01000023">
    <property type="protein sequence ID" value="MBE6512605.1"/>
    <property type="molecule type" value="Genomic_DNA"/>
</dbReference>
<evidence type="ECO:0000256" key="4">
    <source>
        <dbReference type="ARBA" id="ARBA00023014"/>
    </source>
</evidence>
<evidence type="ECO:0000313" key="6">
    <source>
        <dbReference type="EMBL" id="MBE6512605.1"/>
    </source>
</evidence>
<evidence type="ECO:0000256" key="3">
    <source>
        <dbReference type="ARBA" id="ARBA00023004"/>
    </source>
</evidence>
<dbReference type="GO" id="GO:0046872">
    <property type="term" value="F:metal ion binding"/>
    <property type="evidence" value="ECO:0007669"/>
    <property type="project" value="UniProtKB-KW"/>
</dbReference>
<feature type="domain" description="Radical SAM core" evidence="5">
    <location>
        <begin position="86"/>
        <end position="307"/>
    </location>
</feature>
<dbReference type="NCBIfam" id="NF045702">
    <property type="entry name" value="rSAM_GDGT_ether"/>
    <property type="match status" value="1"/>
</dbReference>
<evidence type="ECO:0000259" key="5">
    <source>
        <dbReference type="PROSITE" id="PS51918"/>
    </source>
</evidence>
<dbReference type="GO" id="GO:0051539">
    <property type="term" value="F:4 iron, 4 sulfur cluster binding"/>
    <property type="evidence" value="ECO:0007669"/>
    <property type="project" value="InterPro"/>
</dbReference>
<dbReference type="PANTHER" id="PTHR43306">
    <property type="entry name" value="7,8-DIHYDRO-6-HYDROXYMETHYLPTERIN DIMETHYLTRANSFERASE"/>
    <property type="match status" value="1"/>
</dbReference>
<dbReference type="InterPro" id="IPR056488">
    <property type="entry name" value="Zn_ribbon_HMPTM"/>
</dbReference>
<dbReference type="Proteomes" id="UP000732619">
    <property type="component" value="Unassembled WGS sequence"/>
</dbReference>
<dbReference type="InterPro" id="IPR058240">
    <property type="entry name" value="rSAM_sf"/>
</dbReference>
<dbReference type="SFLD" id="SFLDS00029">
    <property type="entry name" value="Radical_SAM"/>
    <property type="match status" value="1"/>
</dbReference>
<evidence type="ECO:0000256" key="2">
    <source>
        <dbReference type="ARBA" id="ARBA00022723"/>
    </source>
</evidence>
<dbReference type="InterPro" id="IPR034471">
    <property type="entry name" value="GDGT/MA_synthase"/>
</dbReference>
<proteinExistence type="predicted"/>
<dbReference type="PANTHER" id="PTHR43306:SF1">
    <property type="entry name" value="7,8-DIHYDRO-6-HYDROXYMETHYLPTERIN DIMETHYLTRANSFERASE"/>
    <property type="match status" value="1"/>
</dbReference>
<dbReference type="GO" id="GO:0008168">
    <property type="term" value="F:methyltransferase activity"/>
    <property type="evidence" value="ECO:0007669"/>
    <property type="project" value="InterPro"/>
</dbReference>
<keyword evidence="2" id="KW-0479">Metal-binding</keyword>
<dbReference type="InterPro" id="IPR007197">
    <property type="entry name" value="rSAM"/>
</dbReference>
<dbReference type="Gene3D" id="3.20.20.70">
    <property type="entry name" value="Aldolase class I"/>
    <property type="match status" value="1"/>
</dbReference>
<dbReference type="CDD" id="cd01335">
    <property type="entry name" value="Radical_SAM"/>
    <property type="match status" value="1"/>
</dbReference>
<dbReference type="InterPro" id="IPR034474">
    <property type="entry name" value="Methyltransferase_Class_D"/>
</dbReference>
<dbReference type="Pfam" id="PF04055">
    <property type="entry name" value="Radical_SAM"/>
    <property type="match status" value="1"/>
</dbReference>
<dbReference type="SFLD" id="SFLDF00385">
    <property type="entry name" value="7_8-dihydro-6-hydroxymethylpte"/>
    <property type="match status" value="1"/>
</dbReference>
<keyword evidence="1" id="KW-0949">S-adenosyl-L-methionine</keyword>
<sequence length="509" mass="57513">MHIKNTTSLCPICLKPLDAEVYEEDGRVWIKKECPEHGEFNNTYWSDAELYNRIDQVDSITQDLENPMVEKVAKCPSNCGICSEHESYTVLGLIDVTNRCNLKCPICFANAATSKKLFEPTQDEIRLMLRNLRNEKPVPAPAIQYAGGEPTVRKDLPDLIRMAREEGFNHTQIATNGIRIAKKEGYAQELKDAGLNTVYLQFDGVTEEPYLIARSKNLLDVKLEAIEKCRQAGLGVVIVPTVVKGVNDQQVGDIIRFAIENIDVVHGVNFQPVSFSGRTPSDQVEEQRITIPDFLNLVDEQTEGQISKDDFYSATSVQPVSEFIGALRNEEPPVTLNCHQHCGSATYIFIDDGKIIPITRFIDIDKFLAFLNKYTEKLETGSFAIKSRILASASKNFNKIFKEKEAPSGLNMKKIILDIFKDQSYDALGEFHVNSLLISCMHFMDPFNFDTDRVKDCVIHYAVPDGRVIPFCTMNSIYRQGIEDEFSVSLNQKMTEFNDKTGEEEEDED</sequence>
<evidence type="ECO:0000313" key="7">
    <source>
        <dbReference type="Proteomes" id="UP000732619"/>
    </source>
</evidence>